<protein>
    <submittedName>
        <fullName evidence="2">ATP synthase subunit E</fullName>
    </submittedName>
</protein>
<dbReference type="AlphaFoldDB" id="A0A0B3S030"/>
<evidence type="ECO:0000313" key="3">
    <source>
        <dbReference type="Proteomes" id="UP000030960"/>
    </source>
</evidence>
<dbReference type="STRING" id="561184.SAMN05216376_102313"/>
<dbReference type="Gene3D" id="1.10.150.20">
    <property type="entry name" value="5' to 3' exonuclease, C-terminal subdomain"/>
    <property type="match status" value="1"/>
</dbReference>
<accession>A0A225PZ07</accession>
<accession>A0A0B3S030</accession>
<dbReference type="Proteomes" id="UP000030960">
    <property type="component" value="Unassembled WGS sequence"/>
</dbReference>
<evidence type="ECO:0000313" key="2">
    <source>
        <dbReference type="EMBL" id="KHQ52328.1"/>
    </source>
</evidence>
<keyword evidence="3" id="KW-1185">Reference proteome</keyword>
<feature type="compositionally biased region" description="Low complexity" evidence="1">
    <location>
        <begin position="125"/>
        <end position="144"/>
    </location>
</feature>
<reference evidence="2 3" key="1">
    <citation type="submission" date="2014-10" db="EMBL/GenBank/DDBJ databases">
        <title>Genome sequence of Ponticoccus sp. strain UMTAT08 isolated from clonal culture of toxic dinoflagellate Alexandrium tamiyavanichii.</title>
        <authorList>
            <person name="Gan H.Y."/>
            <person name="Muhd D.-D."/>
            <person name="Mohd Noor M.E."/>
            <person name="Yeong Y.S."/>
            <person name="Usup G."/>
        </authorList>
    </citation>
    <scope>NUCLEOTIDE SEQUENCE [LARGE SCALE GENOMIC DNA]</scope>
    <source>
        <strain evidence="2 3">UMTAT08</strain>
    </source>
</reference>
<evidence type="ECO:0000256" key="1">
    <source>
        <dbReference type="SAM" id="MobiDB-lite"/>
    </source>
</evidence>
<organism evidence="2 3">
    <name type="scientific">Mameliella alba</name>
    <dbReference type="NCBI Taxonomy" id="561184"/>
    <lineage>
        <taxon>Bacteria</taxon>
        <taxon>Pseudomonadati</taxon>
        <taxon>Pseudomonadota</taxon>
        <taxon>Alphaproteobacteria</taxon>
        <taxon>Rhodobacterales</taxon>
        <taxon>Roseobacteraceae</taxon>
        <taxon>Mameliella</taxon>
    </lineage>
</organism>
<proteinExistence type="predicted"/>
<gene>
    <name evidence="2" type="ORF">OA50_03346</name>
</gene>
<dbReference type="EMBL" id="JSUQ01000012">
    <property type="protein sequence ID" value="KHQ52328.1"/>
    <property type="molecule type" value="Genomic_DNA"/>
</dbReference>
<comment type="caution">
    <text evidence="2">The sequence shown here is derived from an EMBL/GenBank/DDBJ whole genome shotgun (WGS) entry which is preliminary data.</text>
</comment>
<feature type="region of interest" description="Disordered" evidence="1">
    <location>
        <begin position="114"/>
        <end position="144"/>
    </location>
</feature>
<name>A0A0B3S030_9RHOB</name>
<sequence>MTTPIFSMTPDFTPLMRMMQLQTRFAMEASQGMMKLAMMPWTGMPAGFGSICTPMGGVTVAASVTTTEEAAPVDDVAETVVVEATAEPVAEPEVTIEEPVAETVAEPVVELAPAPEAAPEKAETAPEAAPTVAPAPETEAAAEPAMVKPAALKAPKGEADDLTVLNGVGPKLAEALNAEGIYHFSQIAGWTEENVAWVDENLAGVRGRASRNGWVAQAAELVK</sequence>